<accession>A0A9P6M7F0</accession>
<gene>
    <name evidence="3" type="ORF">BGZ70_000505</name>
</gene>
<organism evidence="3 4">
    <name type="scientific">Mortierella alpina</name>
    <name type="common">Oleaginous fungus</name>
    <name type="synonym">Mortierella renispora</name>
    <dbReference type="NCBI Taxonomy" id="64518"/>
    <lineage>
        <taxon>Eukaryota</taxon>
        <taxon>Fungi</taxon>
        <taxon>Fungi incertae sedis</taxon>
        <taxon>Mucoromycota</taxon>
        <taxon>Mortierellomycotina</taxon>
        <taxon>Mortierellomycetes</taxon>
        <taxon>Mortierellales</taxon>
        <taxon>Mortierellaceae</taxon>
        <taxon>Mortierella</taxon>
    </lineage>
</organism>
<evidence type="ECO:0000256" key="1">
    <source>
        <dbReference type="SAM" id="MobiDB-lite"/>
    </source>
</evidence>
<keyword evidence="4" id="KW-1185">Reference proteome</keyword>
<reference evidence="3" key="1">
    <citation type="journal article" date="2020" name="Fungal Divers.">
        <title>Resolving the Mortierellaceae phylogeny through synthesis of multi-gene phylogenetics and phylogenomics.</title>
        <authorList>
            <person name="Vandepol N."/>
            <person name="Liber J."/>
            <person name="Desiro A."/>
            <person name="Na H."/>
            <person name="Kennedy M."/>
            <person name="Barry K."/>
            <person name="Grigoriev I.V."/>
            <person name="Miller A.N."/>
            <person name="O'Donnell K."/>
            <person name="Stajich J.E."/>
            <person name="Bonito G."/>
        </authorList>
    </citation>
    <scope>NUCLEOTIDE SEQUENCE</scope>
    <source>
        <strain evidence="3">CK1249</strain>
    </source>
</reference>
<keyword evidence="2" id="KW-0472">Membrane</keyword>
<keyword evidence="2" id="KW-0812">Transmembrane</keyword>
<dbReference type="EMBL" id="JAAAHY010000011">
    <property type="protein sequence ID" value="KAF9968660.1"/>
    <property type="molecule type" value="Genomic_DNA"/>
</dbReference>
<protein>
    <submittedName>
        <fullName evidence="3">Uncharacterized protein</fullName>
    </submittedName>
</protein>
<dbReference type="AlphaFoldDB" id="A0A9P6M7F0"/>
<feature type="region of interest" description="Disordered" evidence="1">
    <location>
        <begin position="181"/>
        <end position="275"/>
    </location>
</feature>
<evidence type="ECO:0000313" key="3">
    <source>
        <dbReference type="EMBL" id="KAF9968660.1"/>
    </source>
</evidence>
<comment type="caution">
    <text evidence="3">The sequence shown here is derived from an EMBL/GenBank/DDBJ whole genome shotgun (WGS) entry which is preliminary data.</text>
</comment>
<feature type="transmembrane region" description="Helical" evidence="2">
    <location>
        <begin position="344"/>
        <end position="367"/>
    </location>
</feature>
<dbReference type="OrthoDB" id="64281at2759"/>
<sequence length="368" mass="39018">MLDSGCAGFPLGYPSRGDRDINTKYTYLVQDRRPDAPVCQPGQQFPGNNPFPPASVTPGQTLLLTWQPDGHLDNDHPSTIEVHWSGVPGKQLQVRSELNPATLLGTMIFATSNNCDRAWDPNTWCRGQITIPPSTQPGTYQLVWWWKYDRNPSGEEYSTCFEIVVGPNGGGIWPPEIEVKAQGQGQDPVQAPSVASEGSDPVQVESDASQEESLTSLTAQPDEPLSVVPDASIKDDSKQGRQKTNGYLDDDTGALAGDAINDDEGVDTSPLPVVSPSQLINSTLAEQLQTNSSTSHGSGGGPLAHASPGGARKNSTGLSPVQPKAPADGSSARDRTLVGLPPSAMWVSSVSYGCLVLASVLTTAFLFP</sequence>
<evidence type="ECO:0000313" key="4">
    <source>
        <dbReference type="Proteomes" id="UP000738359"/>
    </source>
</evidence>
<proteinExistence type="predicted"/>
<keyword evidence="2" id="KW-1133">Transmembrane helix</keyword>
<dbReference type="Proteomes" id="UP000738359">
    <property type="component" value="Unassembled WGS sequence"/>
</dbReference>
<evidence type="ECO:0000256" key="2">
    <source>
        <dbReference type="SAM" id="Phobius"/>
    </source>
</evidence>
<name>A0A9P6M7F0_MORAP</name>
<feature type="region of interest" description="Disordered" evidence="1">
    <location>
        <begin position="288"/>
        <end position="334"/>
    </location>
</feature>